<organism evidence="2 3">
    <name type="scientific">Teichococcus rhizosphaerae</name>
    <dbReference type="NCBI Taxonomy" id="1335062"/>
    <lineage>
        <taxon>Bacteria</taxon>
        <taxon>Pseudomonadati</taxon>
        <taxon>Pseudomonadota</taxon>
        <taxon>Alphaproteobacteria</taxon>
        <taxon>Acetobacterales</taxon>
        <taxon>Roseomonadaceae</taxon>
        <taxon>Roseomonas</taxon>
    </lineage>
</organism>
<reference evidence="2 3" key="1">
    <citation type="submission" date="2017-10" db="EMBL/GenBank/DDBJ databases">
        <authorList>
            <person name="Banno H."/>
            <person name="Chua N.-H."/>
        </authorList>
    </citation>
    <scope>NUCLEOTIDE SEQUENCE [LARGE SCALE GENOMIC DNA]</scope>
    <source>
        <strain evidence="2 3">YW11</strain>
    </source>
</reference>
<proteinExistence type="predicted"/>
<dbReference type="Proteomes" id="UP000223527">
    <property type="component" value="Unassembled WGS sequence"/>
</dbReference>
<dbReference type="EMBL" id="PDNU01000046">
    <property type="protein sequence ID" value="PHK93475.1"/>
    <property type="molecule type" value="Genomic_DNA"/>
</dbReference>
<dbReference type="AlphaFoldDB" id="A0A2C7A7Z9"/>
<name>A0A2C7A7Z9_9PROT</name>
<comment type="caution">
    <text evidence="2">The sequence shown here is derived from an EMBL/GenBank/DDBJ whole genome shotgun (WGS) entry which is preliminary data.</text>
</comment>
<keyword evidence="3" id="KW-1185">Reference proteome</keyword>
<sequence length="466" mass="52858">MPKGRSTYNNLTAPTRAVLCIQRCEMTEISKITSKREIIRKVIFEEDKEGIIEILEKYEADEISGDALSRYWDIEPGKRDRYQNGLRLLVETHAEMGSNPFDFWEVTFRRIHQAEGRSAAADWIEANFSNLPCHQRTYRIVIKFFVFCERLQQARAYLDEALVTWRGGEFSDILPMLYAAEGDFEKCASLIPEDASKRGFDAVRAYAGIAKMTGRWNTAKKLLESLSGNQKDHIDKRAIAQIDTFISISGRDFEGELPVYVIADIGSPRFRRVSQCLKRFGLPFQTVPPIYGSALPTEALKTLSRRQFSNQAEMEKLVGTFLSHAKIWELVRSREQRRALVLEDDAVLCVHPSVALTANGAKDYDFLFVNERMEHSDLLPIGVPQTIPLPTLIEQKKPRVIGADMYVLNDRCADGLLREMQSGGVVMHVDSFIAHFGMKQAGSREGLKFGCSLPAIGVECAKFWRE</sequence>
<protein>
    <recommendedName>
        <fullName evidence="1">Glycosyl transferase family 25 domain-containing protein</fullName>
    </recommendedName>
</protein>
<dbReference type="OrthoDB" id="259382at2"/>
<gene>
    <name evidence="2" type="ORF">CR162_18560</name>
</gene>
<evidence type="ECO:0000313" key="2">
    <source>
        <dbReference type="EMBL" id="PHK93475.1"/>
    </source>
</evidence>
<dbReference type="InterPro" id="IPR002654">
    <property type="entry name" value="Glyco_trans_25"/>
</dbReference>
<accession>A0A2C7A7Z9</accession>
<evidence type="ECO:0000313" key="3">
    <source>
        <dbReference type="Proteomes" id="UP000223527"/>
    </source>
</evidence>
<dbReference type="Pfam" id="PF01755">
    <property type="entry name" value="Glyco_transf_25"/>
    <property type="match status" value="1"/>
</dbReference>
<feature type="domain" description="Glycosyl transferase family 25" evidence="1">
    <location>
        <begin position="271"/>
        <end position="369"/>
    </location>
</feature>
<evidence type="ECO:0000259" key="1">
    <source>
        <dbReference type="Pfam" id="PF01755"/>
    </source>
</evidence>